<feature type="non-terminal residue" evidence="2">
    <location>
        <position position="161"/>
    </location>
</feature>
<evidence type="ECO:0000313" key="3">
    <source>
        <dbReference type="Proteomes" id="UP001497497"/>
    </source>
</evidence>
<sequence length="161" mass="18985">MFKLRRRQVKKLAGIVFVAASFYIFVQNMRWTEDLHDGESDRNRYRLKNARSGDSNIDHAFKGLTEVEEAFDTGGYPVKEIHGREVSKLTGNYTDVRVPRYIEHGTEWSPGEGGKPFLFMGGDLKWRQKRSRMQDFRQYHVDVWISDEIAVHRKLKDFRTE</sequence>
<proteinExistence type="predicted"/>
<dbReference type="Proteomes" id="UP001497497">
    <property type="component" value="Unassembled WGS sequence"/>
</dbReference>
<comment type="caution">
    <text evidence="2">The sequence shown here is derived from an EMBL/GenBank/DDBJ whole genome shotgun (WGS) entry which is preliminary data.</text>
</comment>
<keyword evidence="3" id="KW-1185">Reference proteome</keyword>
<gene>
    <name evidence="2" type="ORF">GSLYS_00007428001</name>
</gene>
<keyword evidence="1" id="KW-0812">Transmembrane</keyword>
<reference evidence="2 3" key="1">
    <citation type="submission" date="2024-04" db="EMBL/GenBank/DDBJ databases">
        <authorList>
            <consortium name="Genoscope - CEA"/>
            <person name="William W."/>
        </authorList>
    </citation>
    <scope>NUCLEOTIDE SEQUENCE [LARGE SCALE GENOMIC DNA]</scope>
</reference>
<name>A0AAV2HJ66_LYMST</name>
<protein>
    <submittedName>
        <fullName evidence="2">Uncharacterized protein</fullName>
    </submittedName>
</protein>
<keyword evidence="1" id="KW-0472">Membrane</keyword>
<dbReference type="AlphaFoldDB" id="A0AAV2HJ66"/>
<accession>A0AAV2HJ66</accession>
<evidence type="ECO:0000256" key="1">
    <source>
        <dbReference type="SAM" id="Phobius"/>
    </source>
</evidence>
<keyword evidence="1" id="KW-1133">Transmembrane helix</keyword>
<feature type="transmembrane region" description="Helical" evidence="1">
    <location>
        <begin position="12"/>
        <end position="31"/>
    </location>
</feature>
<organism evidence="2 3">
    <name type="scientific">Lymnaea stagnalis</name>
    <name type="common">Great pond snail</name>
    <name type="synonym">Helix stagnalis</name>
    <dbReference type="NCBI Taxonomy" id="6523"/>
    <lineage>
        <taxon>Eukaryota</taxon>
        <taxon>Metazoa</taxon>
        <taxon>Spiralia</taxon>
        <taxon>Lophotrochozoa</taxon>
        <taxon>Mollusca</taxon>
        <taxon>Gastropoda</taxon>
        <taxon>Heterobranchia</taxon>
        <taxon>Euthyneura</taxon>
        <taxon>Panpulmonata</taxon>
        <taxon>Hygrophila</taxon>
        <taxon>Lymnaeoidea</taxon>
        <taxon>Lymnaeidae</taxon>
        <taxon>Lymnaea</taxon>
    </lineage>
</organism>
<evidence type="ECO:0000313" key="2">
    <source>
        <dbReference type="EMBL" id="CAL1533468.1"/>
    </source>
</evidence>
<dbReference type="EMBL" id="CAXITT010000143">
    <property type="protein sequence ID" value="CAL1533468.1"/>
    <property type="molecule type" value="Genomic_DNA"/>
</dbReference>